<reference evidence="6 7" key="1">
    <citation type="journal article" date="2019" name="Genome Biol. Evol.">
        <title>Whole-Genome Sequencing of the Giant Devil Catfish, Bagarius yarrelli.</title>
        <authorList>
            <person name="Jiang W."/>
            <person name="Lv Y."/>
            <person name="Cheng L."/>
            <person name="Yang K."/>
            <person name="Chao B."/>
            <person name="Wang X."/>
            <person name="Li Y."/>
            <person name="Pan X."/>
            <person name="You X."/>
            <person name="Zhang Y."/>
            <person name="Yang J."/>
            <person name="Li J."/>
            <person name="Zhang X."/>
            <person name="Liu S."/>
            <person name="Sun C."/>
            <person name="Yang J."/>
            <person name="Shi Q."/>
        </authorList>
    </citation>
    <scope>NUCLEOTIDE SEQUENCE [LARGE SCALE GENOMIC DNA]</scope>
    <source>
        <strain evidence="6">JWS20170419001</strain>
        <tissue evidence="6">Muscle</tissue>
    </source>
</reference>
<accession>A0A556U8J8</accession>
<organism evidence="6 7">
    <name type="scientific">Bagarius yarrelli</name>
    <name type="common">Goonch</name>
    <name type="synonym">Bagrus yarrelli</name>
    <dbReference type="NCBI Taxonomy" id="175774"/>
    <lineage>
        <taxon>Eukaryota</taxon>
        <taxon>Metazoa</taxon>
        <taxon>Chordata</taxon>
        <taxon>Craniata</taxon>
        <taxon>Vertebrata</taxon>
        <taxon>Euteleostomi</taxon>
        <taxon>Actinopterygii</taxon>
        <taxon>Neopterygii</taxon>
        <taxon>Teleostei</taxon>
        <taxon>Ostariophysi</taxon>
        <taxon>Siluriformes</taxon>
        <taxon>Sisoridae</taxon>
        <taxon>Sisorinae</taxon>
        <taxon>Bagarius</taxon>
    </lineage>
</organism>
<evidence type="ECO:0000313" key="6">
    <source>
        <dbReference type="EMBL" id="TSO05397.1"/>
    </source>
</evidence>
<evidence type="ECO:0000256" key="1">
    <source>
        <dbReference type="ARBA" id="ARBA00004167"/>
    </source>
</evidence>
<gene>
    <name evidence="6" type="ORF">Baya_9520</name>
</gene>
<dbReference type="Proteomes" id="UP000319801">
    <property type="component" value="Unassembled WGS sequence"/>
</dbReference>
<feature type="transmembrane region" description="Helical" evidence="5">
    <location>
        <begin position="53"/>
        <end position="72"/>
    </location>
</feature>
<evidence type="ECO:0000256" key="3">
    <source>
        <dbReference type="ARBA" id="ARBA00022989"/>
    </source>
</evidence>
<evidence type="ECO:0000313" key="7">
    <source>
        <dbReference type="Proteomes" id="UP000319801"/>
    </source>
</evidence>
<dbReference type="OrthoDB" id="8959371at2759"/>
<proteinExistence type="predicted"/>
<dbReference type="Pfam" id="PF11057">
    <property type="entry name" value="Cortexin"/>
    <property type="match status" value="1"/>
</dbReference>
<dbReference type="AlphaFoldDB" id="A0A556U8J8"/>
<dbReference type="GO" id="GO:0016020">
    <property type="term" value="C:membrane"/>
    <property type="evidence" value="ECO:0007669"/>
    <property type="project" value="UniProtKB-SubCell"/>
</dbReference>
<evidence type="ECO:0000256" key="5">
    <source>
        <dbReference type="SAM" id="Phobius"/>
    </source>
</evidence>
<protein>
    <recommendedName>
        <fullName evidence="8">Cortexin-2</fullName>
    </recommendedName>
</protein>
<keyword evidence="3 5" id="KW-1133">Transmembrane helix</keyword>
<keyword evidence="4 5" id="KW-0472">Membrane</keyword>
<evidence type="ECO:0008006" key="8">
    <source>
        <dbReference type="Google" id="ProtNLM"/>
    </source>
</evidence>
<dbReference type="EMBL" id="VCAZ01000063">
    <property type="protein sequence ID" value="TSO05397.1"/>
    <property type="molecule type" value="Genomic_DNA"/>
</dbReference>
<dbReference type="PANTHER" id="PTHR16736">
    <property type="entry name" value="CORTEXIN-1-RELATED"/>
    <property type="match status" value="1"/>
</dbReference>
<sequence>MCHCRSRPLEDNNFISQELISKKRNSAETPSHNNCGMDRPAHTPAWFEIDVDLGFALFFLFLLCLFLVFTVVRCAQTVIDPYGSIPTSTYQEEQITN</sequence>
<evidence type="ECO:0000256" key="2">
    <source>
        <dbReference type="ARBA" id="ARBA00022692"/>
    </source>
</evidence>
<keyword evidence="2 5" id="KW-0812">Transmembrane</keyword>
<evidence type="ECO:0000256" key="4">
    <source>
        <dbReference type="ARBA" id="ARBA00023136"/>
    </source>
</evidence>
<name>A0A556U8J8_BAGYA</name>
<keyword evidence="7" id="KW-1185">Reference proteome</keyword>
<comment type="subcellular location">
    <subcellularLocation>
        <location evidence="1">Membrane</location>
        <topology evidence="1">Single-pass membrane protein</topology>
    </subcellularLocation>
</comment>
<comment type="caution">
    <text evidence="6">The sequence shown here is derived from an EMBL/GenBank/DDBJ whole genome shotgun (WGS) entry which is preliminary data.</text>
</comment>
<dbReference type="InterPro" id="IPR020066">
    <property type="entry name" value="Cortexin"/>
</dbReference>
<dbReference type="PANTHER" id="PTHR16736:SF5">
    <property type="entry name" value="CORTEXIN DOMAIN-CONTAINING 1 PROTEIN"/>
    <property type="match status" value="1"/>
</dbReference>